<keyword evidence="4" id="KW-0862">Zinc</keyword>
<accession>A0A6G0TAL8</accession>
<evidence type="ECO:0008006" key="8">
    <source>
        <dbReference type="Google" id="ProtNLM"/>
    </source>
</evidence>
<comment type="caution">
    <text evidence="6">The sequence shown here is derived from an EMBL/GenBank/DDBJ whole genome shotgun (WGS) entry which is preliminary data.</text>
</comment>
<dbReference type="InterPro" id="IPR012337">
    <property type="entry name" value="RNaseH-like_sf"/>
</dbReference>
<dbReference type="InterPro" id="IPR052035">
    <property type="entry name" value="ZnF_BED_domain_contain"/>
</dbReference>
<dbReference type="EMBL" id="VYZN01000048">
    <property type="protein sequence ID" value="KAE9528581.1"/>
    <property type="molecule type" value="Genomic_DNA"/>
</dbReference>
<dbReference type="SUPFAM" id="SSF53098">
    <property type="entry name" value="Ribonuclease H-like"/>
    <property type="match status" value="1"/>
</dbReference>
<keyword evidence="3" id="KW-0863">Zinc-finger</keyword>
<dbReference type="GO" id="GO:0005634">
    <property type="term" value="C:nucleus"/>
    <property type="evidence" value="ECO:0007669"/>
    <property type="project" value="UniProtKB-SubCell"/>
</dbReference>
<dbReference type="OrthoDB" id="1607513at2759"/>
<comment type="subcellular location">
    <subcellularLocation>
        <location evidence="1">Nucleus</location>
    </subcellularLocation>
</comment>
<name>A0A6G0TAL8_APHGL</name>
<evidence type="ECO:0000256" key="2">
    <source>
        <dbReference type="ARBA" id="ARBA00022723"/>
    </source>
</evidence>
<evidence type="ECO:0000313" key="7">
    <source>
        <dbReference type="Proteomes" id="UP000475862"/>
    </source>
</evidence>
<proteinExistence type="predicted"/>
<organism evidence="6 7">
    <name type="scientific">Aphis glycines</name>
    <name type="common">Soybean aphid</name>
    <dbReference type="NCBI Taxonomy" id="307491"/>
    <lineage>
        <taxon>Eukaryota</taxon>
        <taxon>Metazoa</taxon>
        <taxon>Ecdysozoa</taxon>
        <taxon>Arthropoda</taxon>
        <taxon>Hexapoda</taxon>
        <taxon>Insecta</taxon>
        <taxon>Pterygota</taxon>
        <taxon>Neoptera</taxon>
        <taxon>Paraneoptera</taxon>
        <taxon>Hemiptera</taxon>
        <taxon>Sternorrhyncha</taxon>
        <taxon>Aphidomorpha</taxon>
        <taxon>Aphidoidea</taxon>
        <taxon>Aphididae</taxon>
        <taxon>Aphidini</taxon>
        <taxon>Aphis</taxon>
        <taxon>Aphis</taxon>
    </lineage>
</organism>
<protein>
    <recommendedName>
        <fullName evidence="8">HAT C-terminal dimerisation domain-containing protein</fullName>
    </recommendedName>
</protein>
<dbReference type="SUPFAM" id="SSF140996">
    <property type="entry name" value="Hermes dimerisation domain"/>
    <property type="match status" value="1"/>
</dbReference>
<gene>
    <name evidence="6" type="ORF">AGLY_012156</name>
</gene>
<sequence>MIVKEYYPFSIVEDKEFVKLLKMLNPGYDLPSRKSLSTSLLSILYNEAYDKVNHIYFLVLCTQNNIGTSDNLKSELSKVIKEWGLENRVIDLCKWRHVRCFAYSLNLAVQKAIKEIQEVKEKVSGIVRHLKKSTTAVGKLKSIEQLGYSPQLVLIQDVVTRWNSTFEMLKRVLDLKIPLSTALAEINYNEYLTNNDWIIINRACELLKPFKKITTEISSEKSVLISKIVVLSKSLIKYCNKIKTEDNTCVQISNMIGVLVSEVDTRFKSLELNPLYAESTILDQRFKNYGFLHQFAFSEGKKSLINKAATVNIVNNTQASTQVNTLPNQTDGDSIWKDFDSKVVSIVQSSDPTAAFKVKLDKYLHEPLLSRREDPLVWWKLNQYVYPRL</sequence>
<keyword evidence="7" id="KW-1185">Reference proteome</keyword>
<evidence type="ECO:0000256" key="1">
    <source>
        <dbReference type="ARBA" id="ARBA00004123"/>
    </source>
</evidence>
<keyword evidence="5" id="KW-0539">Nucleus</keyword>
<dbReference type="GO" id="GO:0008270">
    <property type="term" value="F:zinc ion binding"/>
    <property type="evidence" value="ECO:0007669"/>
    <property type="project" value="UniProtKB-KW"/>
</dbReference>
<evidence type="ECO:0000256" key="4">
    <source>
        <dbReference type="ARBA" id="ARBA00022833"/>
    </source>
</evidence>
<dbReference type="PANTHER" id="PTHR46481:SF10">
    <property type="entry name" value="ZINC FINGER BED DOMAIN-CONTAINING PROTEIN 39"/>
    <property type="match status" value="1"/>
</dbReference>
<evidence type="ECO:0000256" key="3">
    <source>
        <dbReference type="ARBA" id="ARBA00022771"/>
    </source>
</evidence>
<dbReference type="AlphaFoldDB" id="A0A6G0TAL8"/>
<keyword evidence="2" id="KW-0479">Metal-binding</keyword>
<reference evidence="6 7" key="1">
    <citation type="submission" date="2019-08" db="EMBL/GenBank/DDBJ databases">
        <title>The genome of the soybean aphid Biotype 1, its phylome, world population structure and adaptation to the North American continent.</title>
        <authorList>
            <person name="Giordano R."/>
            <person name="Donthu R.K."/>
            <person name="Hernandez A.G."/>
            <person name="Wright C.L."/>
            <person name="Zimin A.V."/>
        </authorList>
    </citation>
    <scope>NUCLEOTIDE SEQUENCE [LARGE SCALE GENOMIC DNA]</scope>
    <source>
        <tissue evidence="6">Whole aphids</tissue>
    </source>
</reference>
<evidence type="ECO:0000313" key="6">
    <source>
        <dbReference type="EMBL" id="KAE9528581.1"/>
    </source>
</evidence>
<dbReference type="PANTHER" id="PTHR46481">
    <property type="entry name" value="ZINC FINGER BED DOMAIN-CONTAINING PROTEIN 4"/>
    <property type="match status" value="1"/>
</dbReference>
<evidence type="ECO:0000256" key="5">
    <source>
        <dbReference type="ARBA" id="ARBA00023242"/>
    </source>
</evidence>
<dbReference type="Proteomes" id="UP000475862">
    <property type="component" value="Unassembled WGS sequence"/>
</dbReference>